<feature type="coiled-coil region" evidence="2">
    <location>
        <begin position="68"/>
        <end position="214"/>
    </location>
</feature>
<evidence type="ECO:0000313" key="5">
    <source>
        <dbReference type="EMBL" id="MFA9459265.1"/>
    </source>
</evidence>
<gene>
    <name evidence="5" type="ORF">ACERLL_00300</name>
</gene>
<evidence type="ECO:0000256" key="3">
    <source>
        <dbReference type="SAM" id="Phobius"/>
    </source>
</evidence>
<dbReference type="SUPFAM" id="SSF103088">
    <property type="entry name" value="OmpA-like"/>
    <property type="match status" value="1"/>
</dbReference>
<evidence type="ECO:0000259" key="4">
    <source>
        <dbReference type="PROSITE" id="PS51123"/>
    </source>
</evidence>
<dbReference type="InterPro" id="IPR050330">
    <property type="entry name" value="Bact_OuterMem_StrucFunc"/>
</dbReference>
<feature type="domain" description="OmpA-like" evidence="4">
    <location>
        <begin position="257"/>
        <end position="383"/>
    </location>
</feature>
<dbReference type="PANTHER" id="PTHR30329:SF21">
    <property type="entry name" value="LIPOPROTEIN YIAD-RELATED"/>
    <property type="match status" value="1"/>
</dbReference>
<dbReference type="Proteomes" id="UP001575181">
    <property type="component" value="Unassembled WGS sequence"/>
</dbReference>
<dbReference type="Gene3D" id="3.30.1330.60">
    <property type="entry name" value="OmpA-like domain"/>
    <property type="match status" value="1"/>
</dbReference>
<dbReference type="CDD" id="cd07185">
    <property type="entry name" value="OmpA_C-like"/>
    <property type="match status" value="1"/>
</dbReference>
<dbReference type="Pfam" id="PF00691">
    <property type="entry name" value="OmpA"/>
    <property type="match status" value="1"/>
</dbReference>
<dbReference type="SUPFAM" id="SSF57997">
    <property type="entry name" value="Tropomyosin"/>
    <property type="match status" value="1"/>
</dbReference>
<dbReference type="Gene3D" id="1.10.287.1490">
    <property type="match status" value="1"/>
</dbReference>
<dbReference type="InterPro" id="IPR006665">
    <property type="entry name" value="OmpA-like"/>
</dbReference>
<dbReference type="EMBL" id="JBGUAW010000001">
    <property type="protein sequence ID" value="MFA9459265.1"/>
    <property type="molecule type" value="Genomic_DNA"/>
</dbReference>
<evidence type="ECO:0000313" key="6">
    <source>
        <dbReference type="Proteomes" id="UP001575181"/>
    </source>
</evidence>
<comment type="caution">
    <text evidence="5">The sequence shown here is derived from an EMBL/GenBank/DDBJ whole genome shotgun (WGS) entry which is preliminary data.</text>
</comment>
<keyword evidence="3" id="KW-1133">Transmembrane helix</keyword>
<dbReference type="PROSITE" id="PS51123">
    <property type="entry name" value="OMPA_2"/>
    <property type="match status" value="1"/>
</dbReference>
<dbReference type="InterPro" id="IPR036737">
    <property type="entry name" value="OmpA-like_sf"/>
</dbReference>
<sequence length="383" mass="43520">MRRARRGVDATPNIWPGFTDALAGLVVVLVFLLVLFFLFEVVLSRQVTGQEQVIGTLRSQVDRLAGLLGESQEKRRQLASRLEESRQRGETLSRQLAETREELAAAKERREALEEDLAAMRKERKATKEELAAARKEQEATERELAATRERVQGARANMEVLSERVAALNARLARLERALAIEEQAKQAAEQRVSELKERVASQEERVSRQQGRIQAMAAQIRTQLLERVEELEKYRSEFFGRLREVFTDEPNIKIRGDRFVFQSEILFPSGKADLSAAGKDQLKRFVEVYEQAKGEIPEGLDMTILVEGYTDRVPIKTAQFSSNWELSAARALSVVHFLIDQGIAPKRLAAAGYGEYHPLTPGSTPQQRRQNRRIEIKITQR</sequence>
<evidence type="ECO:0000256" key="2">
    <source>
        <dbReference type="SAM" id="Coils"/>
    </source>
</evidence>
<accession>A0ABV4TPL2</accession>
<dbReference type="RefSeq" id="WP_373654057.1">
    <property type="nucleotide sequence ID" value="NZ_JBGUAW010000001.1"/>
</dbReference>
<keyword evidence="1 3" id="KW-0472">Membrane</keyword>
<keyword evidence="6" id="KW-1185">Reference proteome</keyword>
<proteinExistence type="predicted"/>
<dbReference type="PANTHER" id="PTHR30329">
    <property type="entry name" value="STATOR ELEMENT OF FLAGELLAR MOTOR COMPLEX"/>
    <property type="match status" value="1"/>
</dbReference>
<evidence type="ECO:0000256" key="1">
    <source>
        <dbReference type="PROSITE-ProRule" id="PRU00473"/>
    </source>
</evidence>
<reference evidence="5 6" key="1">
    <citation type="submission" date="2024-08" db="EMBL/GenBank/DDBJ databases">
        <title>Whole-genome sequencing of halo(alkali)philic microorganisms from hypersaline lakes.</title>
        <authorList>
            <person name="Sorokin D.Y."/>
            <person name="Merkel A.Y."/>
            <person name="Messina E."/>
            <person name="Yakimov M."/>
        </authorList>
    </citation>
    <scope>NUCLEOTIDE SEQUENCE [LARGE SCALE GENOMIC DNA]</scope>
    <source>
        <strain evidence="5 6">Cl-TMA</strain>
    </source>
</reference>
<name>A0ABV4TPL2_9GAMM</name>
<keyword evidence="3" id="KW-0812">Transmembrane</keyword>
<organism evidence="5 6">
    <name type="scientific">Thiohalorhabdus methylotrophus</name>
    <dbReference type="NCBI Taxonomy" id="3242694"/>
    <lineage>
        <taxon>Bacteria</taxon>
        <taxon>Pseudomonadati</taxon>
        <taxon>Pseudomonadota</taxon>
        <taxon>Gammaproteobacteria</taxon>
        <taxon>Thiohalorhabdales</taxon>
        <taxon>Thiohalorhabdaceae</taxon>
        <taxon>Thiohalorhabdus</taxon>
    </lineage>
</organism>
<protein>
    <submittedName>
        <fullName evidence="5">OmpA family protein</fullName>
    </submittedName>
</protein>
<feature type="transmembrane region" description="Helical" evidence="3">
    <location>
        <begin position="21"/>
        <end position="43"/>
    </location>
</feature>
<keyword evidence="2" id="KW-0175">Coiled coil</keyword>